<dbReference type="OrthoDB" id="9782569at2"/>
<dbReference type="GO" id="GO:0016301">
    <property type="term" value="F:kinase activity"/>
    <property type="evidence" value="ECO:0007669"/>
    <property type="project" value="UniProtKB-KW"/>
</dbReference>
<proteinExistence type="predicted"/>
<keyword evidence="4" id="KW-0597">Phosphoprotein</keyword>
<dbReference type="InterPro" id="IPR013011">
    <property type="entry name" value="PTS_EIIB_2"/>
</dbReference>
<evidence type="ECO:0000259" key="15">
    <source>
        <dbReference type="PROSITE" id="PS51104"/>
    </source>
</evidence>
<dbReference type="InterPro" id="IPR003501">
    <property type="entry name" value="PTS_EIIB_2/3"/>
</dbReference>
<organism evidence="16 17">
    <name type="scientific">Leifsonia xyli subsp. xyli</name>
    <dbReference type="NCBI Taxonomy" id="59736"/>
    <lineage>
        <taxon>Bacteria</taxon>
        <taxon>Bacillati</taxon>
        <taxon>Actinomycetota</taxon>
        <taxon>Actinomycetes</taxon>
        <taxon>Micrococcales</taxon>
        <taxon>Microbacteriaceae</taxon>
        <taxon>Leifsonia</taxon>
    </lineage>
</organism>
<dbReference type="OMA" id="CKLMAPH"/>
<dbReference type="InterPro" id="IPR050864">
    <property type="entry name" value="Bacterial_PTS_Sugar_Transport"/>
</dbReference>
<dbReference type="SUPFAM" id="SSF52794">
    <property type="entry name" value="PTS system IIB component-like"/>
    <property type="match status" value="1"/>
</dbReference>
<protein>
    <submittedName>
        <fullName evidence="16">PTS lactose transporter subunit IIC</fullName>
    </submittedName>
</protein>
<keyword evidence="7" id="KW-0598">Phosphotransferase system</keyword>
<evidence type="ECO:0000256" key="4">
    <source>
        <dbReference type="ARBA" id="ARBA00022553"/>
    </source>
</evidence>
<evidence type="ECO:0000256" key="7">
    <source>
        <dbReference type="ARBA" id="ARBA00022683"/>
    </source>
</evidence>
<feature type="transmembrane region" description="Helical" evidence="12">
    <location>
        <begin position="599"/>
        <end position="617"/>
    </location>
</feature>
<dbReference type="Gene3D" id="3.40.50.2300">
    <property type="match status" value="1"/>
</dbReference>
<dbReference type="InterPro" id="IPR004715">
    <property type="entry name" value="PTS_IIA_fruc"/>
</dbReference>
<dbReference type="PROSITE" id="PS51104">
    <property type="entry name" value="PTS_EIIC_TYPE_2"/>
    <property type="match status" value="1"/>
</dbReference>
<dbReference type="NCBIfam" id="TIGR00848">
    <property type="entry name" value="fruA"/>
    <property type="match status" value="1"/>
</dbReference>
<dbReference type="GO" id="GO:0009401">
    <property type="term" value="P:phosphoenolpyruvate-dependent sugar phosphotransferase system"/>
    <property type="evidence" value="ECO:0007669"/>
    <property type="project" value="UniProtKB-KW"/>
</dbReference>
<dbReference type="EMBL" id="LNZG01000011">
    <property type="protein sequence ID" value="ODA90550.1"/>
    <property type="molecule type" value="Genomic_DNA"/>
</dbReference>
<evidence type="ECO:0000256" key="2">
    <source>
        <dbReference type="ARBA" id="ARBA00022448"/>
    </source>
</evidence>
<comment type="subcellular location">
    <subcellularLocation>
        <location evidence="1">Cell inner membrane</location>
        <topology evidence="1">Multi-pass membrane protein</topology>
    </subcellularLocation>
</comment>
<feature type="transmembrane region" description="Helical" evidence="12">
    <location>
        <begin position="538"/>
        <end position="561"/>
    </location>
</feature>
<evidence type="ECO:0000256" key="5">
    <source>
        <dbReference type="ARBA" id="ARBA00022597"/>
    </source>
</evidence>
<evidence type="ECO:0000313" key="16">
    <source>
        <dbReference type="EMBL" id="ODA90550.1"/>
    </source>
</evidence>
<feature type="transmembrane region" description="Helical" evidence="12">
    <location>
        <begin position="452"/>
        <end position="476"/>
    </location>
</feature>
<reference evidence="16 17" key="1">
    <citation type="submission" date="2015-11" db="EMBL/GenBank/DDBJ databases">
        <authorList>
            <person name="Zhang Y."/>
            <person name="Guo Z."/>
        </authorList>
    </citation>
    <scope>NUCLEOTIDE SEQUENCE [LARGE SCALE GENOMIC DNA]</scope>
    <source>
        <strain evidence="17">gdw1</strain>
    </source>
</reference>
<evidence type="ECO:0000256" key="11">
    <source>
        <dbReference type="ARBA" id="ARBA00023136"/>
    </source>
</evidence>
<keyword evidence="8 12" id="KW-0812">Transmembrane</keyword>
<keyword evidence="11 12" id="KW-0472">Membrane</keyword>
<dbReference type="Pfam" id="PF00359">
    <property type="entry name" value="PTS_EIIA_2"/>
    <property type="match status" value="1"/>
</dbReference>
<evidence type="ECO:0000313" key="17">
    <source>
        <dbReference type="Proteomes" id="UP000094426"/>
    </source>
</evidence>
<dbReference type="GO" id="GO:0090563">
    <property type="term" value="F:protein-phosphocysteine-sugar phosphotransferase activity"/>
    <property type="evidence" value="ECO:0007669"/>
    <property type="project" value="TreeGrafter"/>
</dbReference>
<dbReference type="InterPro" id="IPR002178">
    <property type="entry name" value="PTS_EIIA_type-2_dom"/>
</dbReference>
<sequence length="687" mass="69564">MSSKTIAPELVVLDIGAADKSAVIRVLAECLAAGGRATDADVLYADVWAREQKDDTGVSGGIAIPHAKSATIAVPSIAFARLTPGADFGAPDGPADLVFLIAAPEGAEEMHLVVLSKLARSLLLDEFTARLRAAKTPEEIVALVNGAIEGDDAAPESAPPSPHTAATHGLIVNGRPARIVAVTSCATGIAHTFMAADALSAAGKAAGIDLSVEPQGSSGYQPLPQSAIDAADAIIFANDVDVREESRFAGKPVVRTGVKSGIERPSELIAEAVAVAGDPNGARVAAPGAVAGSAPAERLSWGRNLQRILLTGVSYMIPFVAGGGLLIAISFLPFLGGYGIALSHGDSGVNNAVYTLQHFAIWNLPPEGLGYYLGAIAFQIGALSLGFLVPALAGYIAFAIADRPGIAPGFVAGAIAVFMNAGFLGGLIGGLLAGFAAWLICRPAVPRWLRGLMPVVVIPLGASVIASGLMLLILGAPIALLMTQLTGFLNGLTGAGAIVLGVILGLMMCLDLGGPVNKVAYAFAVAGLAQQTEASFQIMAAVMIAGMVPPLGMALASTVFYRRGFTRVERENGAAAWLLGASFISEGAIPFAAADPLRVIPANLAGGAVAGGLAMALGVESRSPHGGIFVFFAIDPVGGFLLALAAGTVVTALVAVVLKRFVAPRSAAVAADPSEQTVAAVAMAWTH</sequence>
<dbReference type="RefSeq" id="WP_011185603.1">
    <property type="nucleotide sequence ID" value="NZ_LNZG01000011.1"/>
</dbReference>
<feature type="transmembrane region" description="Helical" evidence="12">
    <location>
        <begin position="410"/>
        <end position="440"/>
    </location>
</feature>
<dbReference type="GO" id="GO:0005351">
    <property type="term" value="F:carbohydrate:proton symporter activity"/>
    <property type="evidence" value="ECO:0007669"/>
    <property type="project" value="InterPro"/>
</dbReference>
<evidence type="ECO:0000259" key="14">
    <source>
        <dbReference type="PROSITE" id="PS51099"/>
    </source>
</evidence>
<feature type="domain" description="PTS EIIB type-2" evidence="14">
    <location>
        <begin position="179"/>
        <end position="274"/>
    </location>
</feature>
<evidence type="ECO:0000256" key="8">
    <source>
        <dbReference type="ARBA" id="ARBA00022692"/>
    </source>
</evidence>
<dbReference type="PANTHER" id="PTHR30505:SF0">
    <property type="entry name" value="FRUCTOSE-LIKE PTS SYSTEM EIIBC COMPONENT-RELATED"/>
    <property type="match status" value="1"/>
</dbReference>
<feature type="transmembrane region" description="Helical" evidence="12">
    <location>
        <begin position="488"/>
        <end position="508"/>
    </location>
</feature>
<dbReference type="GO" id="GO:0005886">
    <property type="term" value="C:plasma membrane"/>
    <property type="evidence" value="ECO:0007669"/>
    <property type="project" value="UniProtKB-SubCell"/>
</dbReference>
<evidence type="ECO:0000256" key="1">
    <source>
        <dbReference type="ARBA" id="ARBA00004429"/>
    </source>
</evidence>
<feature type="transmembrane region" description="Helical" evidence="12">
    <location>
        <begin position="308"/>
        <end position="332"/>
    </location>
</feature>
<feature type="domain" description="PTS EIIC type-2" evidence="15">
    <location>
        <begin position="305"/>
        <end position="668"/>
    </location>
</feature>
<evidence type="ECO:0000256" key="12">
    <source>
        <dbReference type="SAM" id="Phobius"/>
    </source>
</evidence>
<accession>A0A1E2SLF2</accession>
<keyword evidence="5" id="KW-0762">Sugar transport</keyword>
<keyword evidence="9" id="KW-0418">Kinase</keyword>
<keyword evidence="2" id="KW-0813">Transport</keyword>
<dbReference type="CDD" id="cd05569">
    <property type="entry name" value="PTS_IIB_fructose"/>
    <property type="match status" value="1"/>
</dbReference>
<comment type="caution">
    <text evidence="16">The sequence shown here is derived from an EMBL/GenBank/DDBJ whole genome shotgun (WGS) entry which is preliminary data.</text>
</comment>
<dbReference type="NCBIfam" id="TIGR00829">
    <property type="entry name" value="FRU"/>
    <property type="match status" value="1"/>
</dbReference>
<dbReference type="InterPro" id="IPR006327">
    <property type="entry name" value="PTS_IIC_fruc"/>
</dbReference>
<keyword evidence="3" id="KW-1003">Cell membrane</keyword>
<dbReference type="InterPro" id="IPR016152">
    <property type="entry name" value="PTrfase/Anion_transptr"/>
</dbReference>
<dbReference type="Proteomes" id="UP000094426">
    <property type="component" value="Unassembled WGS sequence"/>
</dbReference>
<keyword evidence="6" id="KW-0808">Transferase</keyword>
<keyword evidence="10 12" id="KW-1133">Transmembrane helix</keyword>
<evidence type="ECO:0000256" key="6">
    <source>
        <dbReference type="ARBA" id="ARBA00022679"/>
    </source>
</evidence>
<evidence type="ECO:0000256" key="3">
    <source>
        <dbReference type="ARBA" id="ARBA00022475"/>
    </source>
</evidence>
<feature type="domain" description="PTS EIIA type-2" evidence="13">
    <location>
        <begin position="4"/>
        <end position="147"/>
    </location>
</feature>
<feature type="transmembrane region" description="Helical" evidence="12">
    <location>
        <begin position="371"/>
        <end position="398"/>
    </location>
</feature>
<evidence type="ECO:0000256" key="9">
    <source>
        <dbReference type="ARBA" id="ARBA00022777"/>
    </source>
</evidence>
<name>A0A1E2SLF2_LEIXY</name>
<dbReference type="InterPro" id="IPR013014">
    <property type="entry name" value="PTS_EIIC_2"/>
</dbReference>
<dbReference type="Gene3D" id="3.40.930.10">
    <property type="entry name" value="Mannitol-specific EII, Chain A"/>
    <property type="match status" value="1"/>
</dbReference>
<dbReference type="SUPFAM" id="SSF55804">
    <property type="entry name" value="Phoshotransferase/anion transport protein"/>
    <property type="match status" value="1"/>
</dbReference>
<gene>
    <name evidence="16" type="ORF">ATY41_09945</name>
</gene>
<dbReference type="Pfam" id="PF02302">
    <property type="entry name" value="PTS_IIB"/>
    <property type="match status" value="1"/>
</dbReference>
<dbReference type="InterPro" id="IPR036095">
    <property type="entry name" value="PTS_EIIB-like_sf"/>
</dbReference>
<evidence type="ECO:0000256" key="10">
    <source>
        <dbReference type="ARBA" id="ARBA00022989"/>
    </source>
</evidence>
<dbReference type="PANTHER" id="PTHR30505">
    <property type="entry name" value="FRUCTOSE-LIKE PERMEASE"/>
    <property type="match status" value="1"/>
</dbReference>
<feature type="transmembrane region" description="Helical" evidence="12">
    <location>
        <begin position="629"/>
        <end position="658"/>
    </location>
</feature>
<dbReference type="InterPro" id="IPR003353">
    <property type="entry name" value="PTS_IIB_fruc"/>
</dbReference>
<dbReference type="NCBIfam" id="TIGR01427">
    <property type="entry name" value="PTS_IIC_fructo"/>
    <property type="match status" value="1"/>
</dbReference>
<dbReference type="AlphaFoldDB" id="A0A1E2SLF2"/>
<dbReference type="GO" id="GO:0022877">
    <property type="term" value="F:protein-N(PI)-phosphohistidine-fructose phosphotransferase system transporter activity"/>
    <property type="evidence" value="ECO:0007669"/>
    <property type="project" value="InterPro"/>
</dbReference>
<dbReference type="PROSITE" id="PS51094">
    <property type="entry name" value="PTS_EIIA_TYPE_2"/>
    <property type="match status" value="1"/>
</dbReference>
<evidence type="ECO:0000259" key="13">
    <source>
        <dbReference type="PROSITE" id="PS51094"/>
    </source>
</evidence>
<dbReference type="CDD" id="cd00211">
    <property type="entry name" value="PTS_IIA_fru"/>
    <property type="match status" value="1"/>
</dbReference>
<dbReference type="PROSITE" id="PS51099">
    <property type="entry name" value="PTS_EIIB_TYPE_2"/>
    <property type="match status" value="1"/>
</dbReference>